<feature type="domain" description="EGF-like" evidence="3">
    <location>
        <begin position="51"/>
        <end position="88"/>
    </location>
</feature>
<keyword evidence="5" id="KW-1185">Reference proteome</keyword>
<dbReference type="EMBL" id="CAXKWB010022958">
    <property type="protein sequence ID" value="CAL4124744.1"/>
    <property type="molecule type" value="Genomic_DNA"/>
</dbReference>
<keyword evidence="1" id="KW-0245">EGF-like domain</keyword>
<evidence type="ECO:0000313" key="4">
    <source>
        <dbReference type="EMBL" id="CAL4124744.1"/>
    </source>
</evidence>
<gene>
    <name evidence="4" type="ORF">MNOR_LOCUS24747</name>
</gene>
<dbReference type="InterPro" id="IPR000742">
    <property type="entry name" value="EGF"/>
</dbReference>
<organism evidence="4 5">
    <name type="scientific">Meganyctiphanes norvegica</name>
    <name type="common">Northern krill</name>
    <name type="synonym">Thysanopoda norvegica</name>
    <dbReference type="NCBI Taxonomy" id="48144"/>
    <lineage>
        <taxon>Eukaryota</taxon>
        <taxon>Metazoa</taxon>
        <taxon>Ecdysozoa</taxon>
        <taxon>Arthropoda</taxon>
        <taxon>Crustacea</taxon>
        <taxon>Multicrustacea</taxon>
        <taxon>Malacostraca</taxon>
        <taxon>Eumalacostraca</taxon>
        <taxon>Eucarida</taxon>
        <taxon>Euphausiacea</taxon>
        <taxon>Euphausiidae</taxon>
        <taxon>Meganyctiphanes</taxon>
    </lineage>
</organism>
<dbReference type="AlphaFoldDB" id="A0AAV2RHG9"/>
<dbReference type="PROSITE" id="PS50026">
    <property type="entry name" value="EGF_3"/>
    <property type="match status" value="4"/>
</dbReference>
<dbReference type="Gene3D" id="2.10.25.10">
    <property type="entry name" value="Laminin"/>
    <property type="match status" value="2"/>
</dbReference>
<dbReference type="PROSITE" id="PS01186">
    <property type="entry name" value="EGF_2"/>
    <property type="match status" value="3"/>
</dbReference>
<feature type="disulfide bond" evidence="1">
    <location>
        <begin position="390"/>
        <end position="400"/>
    </location>
</feature>
<evidence type="ECO:0000259" key="3">
    <source>
        <dbReference type="PROSITE" id="PS50026"/>
    </source>
</evidence>
<dbReference type="Pfam" id="PF21164">
    <property type="entry name" value="Dumpy_DPY"/>
    <property type="match status" value="2"/>
</dbReference>
<evidence type="ECO:0000256" key="2">
    <source>
        <dbReference type="SAM" id="SignalP"/>
    </source>
</evidence>
<accession>A0AAV2RHG9</accession>
<dbReference type="SMART" id="SM00181">
    <property type="entry name" value="EGF"/>
    <property type="match status" value="9"/>
</dbReference>
<reference evidence="4 5" key="1">
    <citation type="submission" date="2024-05" db="EMBL/GenBank/DDBJ databases">
        <authorList>
            <person name="Wallberg A."/>
        </authorList>
    </citation>
    <scope>NUCLEOTIDE SEQUENCE [LARGE SCALE GENOMIC DNA]</scope>
</reference>
<feature type="chain" id="PRO_5043506202" description="EGF-like domain-containing protein" evidence="2">
    <location>
        <begin position="23"/>
        <end position="539"/>
    </location>
</feature>
<feature type="domain" description="EGF-like" evidence="3">
    <location>
        <begin position="428"/>
        <end position="472"/>
    </location>
</feature>
<keyword evidence="1" id="KW-1015">Disulfide bond</keyword>
<feature type="domain" description="EGF-like" evidence="3">
    <location>
        <begin position="165"/>
        <end position="204"/>
    </location>
</feature>
<dbReference type="InterPro" id="IPR003645">
    <property type="entry name" value="Fol_N"/>
</dbReference>
<comment type="caution">
    <text evidence="4">The sequence shown here is derived from an EMBL/GenBank/DDBJ whole genome shotgun (WGS) entry which is preliminary data.</text>
</comment>
<dbReference type="Proteomes" id="UP001497623">
    <property type="component" value="Unassembled WGS sequence"/>
</dbReference>
<name>A0AAV2RHG9_MEGNR</name>
<dbReference type="SMART" id="SM00274">
    <property type="entry name" value="FOLN"/>
    <property type="match status" value="4"/>
</dbReference>
<dbReference type="PANTHER" id="PTHR22963:SF39">
    <property type="entry name" value="DUMPY"/>
    <property type="match status" value="1"/>
</dbReference>
<protein>
    <recommendedName>
        <fullName evidence="3">EGF-like domain-containing protein</fullName>
    </recommendedName>
</protein>
<evidence type="ECO:0000256" key="1">
    <source>
        <dbReference type="PROSITE-ProRule" id="PRU00076"/>
    </source>
</evidence>
<feature type="signal peptide" evidence="2">
    <location>
        <begin position="1"/>
        <end position="22"/>
    </location>
</feature>
<dbReference type="PANTHER" id="PTHR22963">
    <property type="entry name" value="ENDOGLIN-RELATED"/>
    <property type="match status" value="1"/>
</dbReference>
<dbReference type="SUPFAM" id="SSF90148">
    <property type="entry name" value="DPY module"/>
    <property type="match status" value="1"/>
</dbReference>
<feature type="domain" description="EGF-like" evidence="3">
    <location>
        <begin position="387"/>
        <end position="421"/>
    </location>
</feature>
<comment type="caution">
    <text evidence="1">Lacks conserved residue(s) required for the propagation of feature annotation.</text>
</comment>
<dbReference type="InterPro" id="IPR048407">
    <property type="entry name" value="Dumpy_DPY"/>
</dbReference>
<sequence length="539" mass="58171">MRLANEMGLVIVSLMLLVGAQAQHGGRFAQAPFLPFSSGSVFPSSGRISGNSDPCRPSPCGPNTSCSTTRNGIAQCRCLDDFVPDGNTINGCKPQCTSDNDCPDDYNCRSTKCQRVCQAGACGINADCDARDHRARCTCPRGYQGQPESRCTKTPPAREPIHHEPVDPCLPNPCGTNADCTVRGERPVCTCPIGHEGDPITNCRRGECIEARDCAGHLTCQKLRCIDPCNIPNICGRDAECQTRNHQPICSCGLRMVGDPFVSCRRFDPAELCSPSPCGRNTNCKVRNDRAVCSCIDNYLGDPLTGCHPECVSDSECPSRMACSNNRCVNPCIGACGEGALCDVIQGRARCSCPEFYQGNPQSRCYPECTAHDDCPSYQACYQLQCVDPCEGACGQGAECKVENHKPICFCPKGYTGHPFESCRPFTKEDLCRDNPCGTGADCTPGFDRDGNDRPVCTCPRGFIGNPIVSCQKGECERHTDCRDHQACYAYTCQNPCYTDLGSVCGDNAECTVKNNQPVCSCPPGYDGNPLQSCSPRRG</sequence>
<evidence type="ECO:0000313" key="5">
    <source>
        <dbReference type="Proteomes" id="UP001497623"/>
    </source>
</evidence>
<keyword evidence="2" id="KW-0732">Signal</keyword>
<proteinExistence type="predicted"/>